<comment type="caution">
    <text evidence="2">The sequence shown here is derived from an EMBL/GenBank/DDBJ whole genome shotgun (WGS) entry which is preliminary data.</text>
</comment>
<accession>A0A317P490</accession>
<evidence type="ECO:0000313" key="3">
    <source>
        <dbReference type="Proteomes" id="UP000246410"/>
    </source>
</evidence>
<evidence type="ECO:0000256" key="1">
    <source>
        <dbReference type="SAM" id="SignalP"/>
    </source>
</evidence>
<dbReference type="AlphaFoldDB" id="A0A317P490"/>
<reference evidence="2 3" key="1">
    <citation type="submission" date="2018-05" db="EMBL/GenBank/DDBJ databases">
        <title>Genomic Encyclopedia of Type Strains, Phase IV (KMG-IV): sequencing the most valuable type-strain genomes for metagenomic binning, comparative biology and taxonomic classification.</title>
        <authorList>
            <person name="Goeker M."/>
        </authorList>
    </citation>
    <scope>NUCLEOTIDE SEQUENCE [LARGE SCALE GENOMIC DNA]</scope>
    <source>
        <strain evidence="2 3">DSM 44717</strain>
    </source>
</reference>
<gene>
    <name evidence="2" type="ORF">DFR69_101604</name>
</gene>
<proteinExistence type="predicted"/>
<organism evidence="2 3">
    <name type="scientific">Nocardia neocaledoniensis</name>
    <dbReference type="NCBI Taxonomy" id="236511"/>
    <lineage>
        <taxon>Bacteria</taxon>
        <taxon>Bacillati</taxon>
        <taxon>Actinomycetota</taxon>
        <taxon>Actinomycetes</taxon>
        <taxon>Mycobacteriales</taxon>
        <taxon>Nocardiaceae</taxon>
        <taxon>Nocardia</taxon>
    </lineage>
</organism>
<keyword evidence="1" id="KW-0732">Signal</keyword>
<dbReference type="EMBL" id="QGTL01000001">
    <property type="protein sequence ID" value="PWV81264.1"/>
    <property type="molecule type" value="Genomic_DNA"/>
</dbReference>
<dbReference type="RefSeq" id="WP_110035810.1">
    <property type="nucleotide sequence ID" value="NZ_QGTL01000001.1"/>
</dbReference>
<feature type="signal peptide" evidence="1">
    <location>
        <begin position="1"/>
        <end position="28"/>
    </location>
</feature>
<protein>
    <submittedName>
        <fullName evidence="2">Uncharacterized protein</fullName>
    </submittedName>
</protein>
<name>A0A317P490_9NOCA</name>
<keyword evidence="3" id="KW-1185">Reference proteome</keyword>
<evidence type="ECO:0000313" key="2">
    <source>
        <dbReference type="EMBL" id="PWV81264.1"/>
    </source>
</evidence>
<feature type="chain" id="PRO_5016293923" evidence="1">
    <location>
        <begin position="29"/>
        <end position="88"/>
    </location>
</feature>
<sequence length="88" mass="8679">MKDALTRGLVAGAALALLGAAVAGPATAQSPVRSAEVVVDSGSANSFGQLLYSVLSVTGSAELGRAIFDPRIGCDIAGCEPIWFGSAG</sequence>
<dbReference type="Proteomes" id="UP000246410">
    <property type="component" value="Unassembled WGS sequence"/>
</dbReference>